<evidence type="ECO:0000313" key="12">
    <source>
        <dbReference type="EMBL" id="KAL3082518.1"/>
    </source>
</evidence>
<keyword evidence="6" id="KW-0238">DNA-binding</keyword>
<comment type="caution">
    <text evidence="12">The sequence shown here is derived from an EMBL/GenBank/DDBJ whole genome shotgun (WGS) entry which is preliminary data.</text>
</comment>
<dbReference type="GO" id="GO:0005634">
    <property type="term" value="C:nucleus"/>
    <property type="evidence" value="ECO:0007669"/>
    <property type="project" value="UniProtKB-SubCell"/>
</dbReference>
<evidence type="ECO:0000256" key="6">
    <source>
        <dbReference type="ARBA" id="ARBA00023125"/>
    </source>
</evidence>
<feature type="compositionally biased region" description="Basic and acidic residues" evidence="9">
    <location>
        <begin position="246"/>
        <end position="263"/>
    </location>
</feature>
<feature type="transmembrane region" description="Helical" evidence="10">
    <location>
        <begin position="40"/>
        <end position="61"/>
    </location>
</feature>
<dbReference type="PANTHER" id="PTHR23235">
    <property type="entry name" value="KRUEPPEL-LIKE TRANSCRIPTION FACTOR"/>
    <property type="match status" value="1"/>
</dbReference>
<evidence type="ECO:0000256" key="3">
    <source>
        <dbReference type="ARBA" id="ARBA00022737"/>
    </source>
</evidence>
<sequence>MSDADHFTAHESFNDTMWPASIGGGDLVEKSAIPWKKLAFWRNGLMLILLLGFLFVLFFAVRTNERHSIDDEFAKNLAEKIDRIYDKMEDQQQQLSFVSASTHEKMAFFVCGIAVCLLLLLIKGNANKILNGKFGRRNGQSDDEKEEEEQRTEEKEEKEENGRGGGEKEGREEEAHLEENDGEEEEEEEEEKEGNKREEFVGEKNDEEEEEEKEEWDGREAFLEELEGATEEEEEEEEEEEFDSEEEKRETEEKTLGGKKDRILQQPATKSKKATKGRRFSCTLCTKSFDRHSNLKRHVLIHTGEKPLG</sequence>
<dbReference type="SUPFAM" id="SSF57667">
    <property type="entry name" value="beta-beta-alpha zinc fingers"/>
    <property type="match status" value="1"/>
</dbReference>
<feature type="compositionally biased region" description="Acidic residues" evidence="9">
    <location>
        <begin position="223"/>
        <end position="245"/>
    </location>
</feature>
<name>A0ABD2J671_9BILA</name>
<feature type="compositionally biased region" description="Basic residues" evidence="9">
    <location>
        <begin position="270"/>
        <end position="279"/>
    </location>
</feature>
<dbReference type="InterPro" id="IPR036236">
    <property type="entry name" value="Znf_C2H2_sf"/>
</dbReference>
<feature type="compositionally biased region" description="Basic and acidic residues" evidence="9">
    <location>
        <begin position="193"/>
        <end position="204"/>
    </location>
</feature>
<feature type="region of interest" description="Disordered" evidence="9">
    <location>
        <begin position="133"/>
        <end position="279"/>
    </location>
</feature>
<evidence type="ECO:0000256" key="8">
    <source>
        <dbReference type="PROSITE-ProRule" id="PRU00042"/>
    </source>
</evidence>
<dbReference type="AlphaFoldDB" id="A0ABD2J671"/>
<feature type="compositionally biased region" description="Basic and acidic residues" evidence="9">
    <location>
        <begin position="152"/>
        <end position="179"/>
    </location>
</feature>
<evidence type="ECO:0000256" key="2">
    <source>
        <dbReference type="ARBA" id="ARBA00022723"/>
    </source>
</evidence>
<keyword evidence="4 8" id="KW-0863">Zinc-finger</keyword>
<reference evidence="12 13" key="1">
    <citation type="submission" date="2024-10" db="EMBL/GenBank/DDBJ databases">
        <authorList>
            <person name="Kim D."/>
        </authorList>
    </citation>
    <scope>NUCLEOTIDE SEQUENCE [LARGE SCALE GENOMIC DNA]</scope>
    <source>
        <strain evidence="12">BH-2024</strain>
    </source>
</reference>
<evidence type="ECO:0000256" key="5">
    <source>
        <dbReference type="ARBA" id="ARBA00022833"/>
    </source>
</evidence>
<evidence type="ECO:0000259" key="11">
    <source>
        <dbReference type="PROSITE" id="PS50157"/>
    </source>
</evidence>
<dbReference type="InterPro" id="IPR013087">
    <property type="entry name" value="Znf_C2H2_type"/>
</dbReference>
<evidence type="ECO:0000256" key="7">
    <source>
        <dbReference type="ARBA" id="ARBA00023242"/>
    </source>
</evidence>
<keyword evidence="2" id="KW-0479">Metal-binding</keyword>
<keyword evidence="10" id="KW-0472">Membrane</keyword>
<comment type="subcellular location">
    <subcellularLocation>
        <location evidence="1">Nucleus</location>
    </subcellularLocation>
</comment>
<dbReference type="PROSITE" id="PS50157">
    <property type="entry name" value="ZINC_FINGER_C2H2_2"/>
    <property type="match status" value="1"/>
</dbReference>
<organism evidence="12 13">
    <name type="scientific">Heterodera trifolii</name>
    <dbReference type="NCBI Taxonomy" id="157864"/>
    <lineage>
        <taxon>Eukaryota</taxon>
        <taxon>Metazoa</taxon>
        <taxon>Ecdysozoa</taxon>
        <taxon>Nematoda</taxon>
        <taxon>Chromadorea</taxon>
        <taxon>Rhabditida</taxon>
        <taxon>Tylenchina</taxon>
        <taxon>Tylenchomorpha</taxon>
        <taxon>Tylenchoidea</taxon>
        <taxon>Heteroderidae</taxon>
        <taxon>Heteroderinae</taxon>
        <taxon>Heterodera</taxon>
    </lineage>
</organism>
<evidence type="ECO:0000256" key="10">
    <source>
        <dbReference type="SAM" id="Phobius"/>
    </source>
</evidence>
<evidence type="ECO:0000256" key="9">
    <source>
        <dbReference type="SAM" id="MobiDB-lite"/>
    </source>
</evidence>
<accession>A0ABD2J671</accession>
<feature type="transmembrane region" description="Helical" evidence="10">
    <location>
        <begin position="106"/>
        <end position="126"/>
    </location>
</feature>
<dbReference type="SMART" id="SM00355">
    <property type="entry name" value="ZnF_C2H2"/>
    <property type="match status" value="1"/>
</dbReference>
<proteinExistence type="predicted"/>
<dbReference type="Proteomes" id="UP001620626">
    <property type="component" value="Unassembled WGS sequence"/>
</dbReference>
<feature type="domain" description="C2H2-type" evidence="11">
    <location>
        <begin position="280"/>
        <end position="307"/>
    </location>
</feature>
<keyword evidence="7" id="KW-0539">Nucleus</keyword>
<keyword evidence="3" id="KW-0677">Repeat</keyword>
<evidence type="ECO:0000313" key="13">
    <source>
        <dbReference type="Proteomes" id="UP001620626"/>
    </source>
</evidence>
<dbReference type="Gene3D" id="3.30.160.60">
    <property type="entry name" value="Classic Zinc Finger"/>
    <property type="match status" value="1"/>
</dbReference>
<keyword evidence="10" id="KW-0812">Transmembrane</keyword>
<gene>
    <name evidence="12" type="ORF">niasHT_030532</name>
</gene>
<dbReference type="GO" id="GO:0003677">
    <property type="term" value="F:DNA binding"/>
    <property type="evidence" value="ECO:0007669"/>
    <property type="project" value="UniProtKB-KW"/>
</dbReference>
<feature type="compositionally biased region" description="Acidic residues" evidence="9">
    <location>
        <begin position="205"/>
        <end position="215"/>
    </location>
</feature>
<dbReference type="FunFam" id="3.30.160.60:FF:001450">
    <property type="entry name" value="zinc finger protein 774"/>
    <property type="match status" value="1"/>
</dbReference>
<dbReference type="GO" id="GO:0008270">
    <property type="term" value="F:zinc ion binding"/>
    <property type="evidence" value="ECO:0007669"/>
    <property type="project" value="UniProtKB-KW"/>
</dbReference>
<feature type="compositionally biased region" description="Acidic residues" evidence="9">
    <location>
        <begin position="180"/>
        <end position="192"/>
    </location>
</feature>
<evidence type="ECO:0000256" key="4">
    <source>
        <dbReference type="ARBA" id="ARBA00022771"/>
    </source>
</evidence>
<protein>
    <recommendedName>
        <fullName evidence="11">C2H2-type domain-containing protein</fullName>
    </recommendedName>
</protein>
<keyword evidence="13" id="KW-1185">Reference proteome</keyword>
<dbReference type="PROSITE" id="PS00028">
    <property type="entry name" value="ZINC_FINGER_C2H2_1"/>
    <property type="match status" value="1"/>
</dbReference>
<feature type="compositionally biased region" description="Acidic residues" evidence="9">
    <location>
        <begin position="141"/>
        <end position="151"/>
    </location>
</feature>
<keyword evidence="5" id="KW-0862">Zinc</keyword>
<evidence type="ECO:0000256" key="1">
    <source>
        <dbReference type="ARBA" id="ARBA00004123"/>
    </source>
</evidence>
<dbReference type="PANTHER" id="PTHR23235:SF120">
    <property type="entry name" value="KRUPPEL-LIKE FACTOR 15"/>
    <property type="match status" value="1"/>
</dbReference>
<dbReference type="EMBL" id="JBICBT010001106">
    <property type="protein sequence ID" value="KAL3082518.1"/>
    <property type="molecule type" value="Genomic_DNA"/>
</dbReference>
<keyword evidence="10" id="KW-1133">Transmembrane helix</keyword>